<dbReference type="Proteomes" id="UP001324427">
    <property type="component" value="Unassembled WGS sequence"/>
</dbReference>
<keyword evidence="10" id="KW-0159">Chromosome partition</keyword>
<evidence type="ECO:0000256" key="18">
    <source>
        <dbReference type="ARBA" id="ARBA00044346"/>
    </source>
</evidence>
<dbReference type="Pfam" id="PF08657">
    <property type="entry name" value="DASH_Spc34"/>
    <property type="match status" value="2"/>
</dbReference>
<dbReference type="GO" id="GO:0042729">
    <property type="term" value="C:DASH complex"/>
    <property type="evidence" value="ECO:0007669"/>
    <property type="project" value="InterPro"/>
</dbReference>
<keyword evidence="16" id="KW-0137">Centromere</keyword>
<gene>
    <name evidence="20" type="ORF">LTR36_000799</name>
</gene>
<evidence type="ECO:0000256" key="13">
    <source>
        <dbReference type="ARBA" id="ARBA00023212"/>
    </source>
</evidence>
<feature type="compositionally biased region" description="Acidic residues" evidence="19">
    <location>
        <begin position="196"/>
        <end position="217"/>
    </location>
</feature>
<dbReference type="InterPro" id="IPR013966">
    <property type="entry name" value="Spc34"/>
</dbReference>
<keyword evidence="21" id="KW-1185">Reference proteome</keyword>
<evidence type="ECO:0000256" key="6">
    <source>
        <dbReference type="ARBA" id="ARBA00022490"/>
    </source>
</evidence>
<accession>A0AAV9J3P3</accession>
<protein>
    <recommendedName>
        <fullName evidence="17">DASH complex subunit SPC34</fullName>
    </recommendedName>
    <alternativeName>
        <fullName evidence="18">Outer kinetochore protein SPC34</fullName>
    </alternativeName>
</protein>
<proteinExistence type="inferred from homology"/>
<feature type="region of interest" description="Disordered" evidence="19">
    <location>
        <begin position="194"/>
        <end position="235"/>
    </location>
</feature>
<dbReference type="GO" id="GO:0051301">
    <property type="term" value="P:cell division"/>
    <property type="evidence" value="ECO:0007669"/>
    <property type="project" value="UniProtKB-KW"/>
</dbReference>
<comment type="subcellular location">
    <subcellularLocation>
        <location evidence="3">Chromosome</location>
        <location evidence="3">Centromere</location>
        <location evidence="3">Kinetochore</location>
    </subcellularLocation>
    <subcellularLocation>
        <location evidence="2">Cytoplasm</location>
        <location evidence="2">Cytoskeleton</location>
        <location evidence="2">Spindle</location>
    </subcellularLocation>
    <subcellularLocation>
        <location evidence="1">Nucleus</location>
    </subcellularLocation>
</comment>
<feature type="region of interest" description="Disordered" evidence="19">
    <location>
        <begin position="244"/>
        <end position="263"/>
    </location>
</feature>
<evidence type="ECO:0000256" key="3">
    <source>
        <dbReference type="ARBA" id="ARBA00004629"/>
    </source>
</evidence>
<dbReference type="GO" id="GO:0005876">
    <property type="term" value="C:spindle microtubule"/>
    <property type="evidence" value="ECO:0007669"/>
    <property type="project" value="InterPro"/>
</dbReference>
<keyword evidence="8" id="KW-0493">Microtubule</keyword>
<evidence type="ECO:0000256" key="8">
    <source>
        <dbReference type="ARBA" id="ARBA00022701"/>
    </source>
</evidence>
<name>A0AAV9J3P3_9PEZI</name>
<keyword evidence="5" id="KW-0158">Chromosome</keyword>
<evidence type="ECO:0000256" key="14">
    <source>
        <dbReference type="ARBA" id="ARBA00023242"/>
    </source>
</evidence>
<keyword evidence="6" id="KW-0963">Cytoplasm</keyword>
<evidence type="ECO:0000256" key="15">
    <source>
        <dbReference type="ARBA" id="ARBA00023306"/>
    </source>
</evidence>
<evidence type="ECO:0000313" key="21">
    <source>
        <dbReference type="Proteomes" id="UP001324427"/>
    </source>
</evidence>
<evidence type="ECO:0000313" key="20">
    <source>
        <dbReference type="EMBL" id="KAK4539306.1"/>
    </source>
</evidence>
<organism evidence="20 21">
    <name type="scientific">Oleoguttula mirabilis</name>
    <dbReference type="NCBI Taxonomy" id="1507867"/>
    <lineage>
        <taxon>Eukaryota</taxon>
        <taxon>Fungi</taxon>
        <taxon>Dikarya</taxon>
        <taxon>Ascomycota</taxon>
        <taxon>Pezizomycotina</taxon>
        <taxon>Dothideomycetes</taxon>
        <taxon>Dothideomycetidae</taxon>
        <taxon>Mycosphaerellales</taxon>
        <taxon>Teratosphaeriaceae</taxon>
        <taxon>Oleoguttula</taxon>
    </lineage>
</organism>
<evidence type="ECO:0000256" key="11">
    <source>
        <dbReference type="ARBA" id="ARBA00022838"/>
    </source>
</evidence>
<keyword evidence="15" id="KW-0131">Cell cycle</keyword>
<evidence type="ECO:0000256" key="9">
    <source>
        <dbReference type="ARBA" id="ARBA00022776"/>
    </source>
</evidence>
<evidence type="ECO:0000256" key="1">
    <source>
        <dbReference type="ARBA" id="ARBA00004123"/>
    </source>
</evidence>
<evidence type="ECO:0000256" key="12">
    <source>
        <dbReference type="ARBA" id="ARBA00023054"/>
    </source>
</evidence>
<evidence type="ECO:0000256" key="16">
    <source>
        <dbReference type="ARBA" id="ARBA00023328"/>
    </source>
</evidence>
<sequence length="263" mass="28608">MPSLLTSHLDQIALCSHSIAQLPFPGPKHFTNALLSPAHDITALIRDTEAHERALFHLAPPPLPTKAPDFAASVNVVPTSTTAARRATAYGGARQPKSRAVAAVLGGDLYQKTRRAPADAPGRQRGDIDVEVLLEGAEKLAAVPIPGASDKIDALRRRHEQLAANIAHYEDRVSRNAQELQLMNRPASRASYAAAGEEDDEEEVVEAGSESVDDVEADATSSVPMTKADLQREEHEIRELERKKKGLEQRVTGMERDLGRLMR</sequence>
<reference evidence="20 21" key="1">
    <citation type="submission" date="2021-11" db="EMBL/GenBank/DDBJ databases">
        <title>Black yeast isolated from Biological Soil Crust.</title>
        <authorList>
            <person name="Kurbessoian T."/>
        </authorList>
    </citation>
    <scope>NUCLEOTIDE SEQUENCE [LARGE SCALE GENOMIC DNA]</scope>
    <source>
        <strain evidence="20 21">CCFEE 5522</strain>
    </source>
</reference>
<evidence type="ECO:0000256" key="2">
    <source>
        <dbReference type="ARBA" id="ARBA00004186"/>
    </source>
</evidence>
<dbReference type="AlphaFoldDB" id="A0AAV9J3P3"/>
<dbReference type="EMBL" id="JAVFHQ010000102">
    <property type="protein sequence ID" value="KAK4539306.1"/>
    <property type="molecule type" value="Genomic_DNA"/>
</dbReference>
<dbReference type="GO" id="GO:0008608">
    <property type="term" value="P:attachment of spindle microtubules to kinetochore"/>
    <property type="evidence" value="ECO:0007669"/>
    <property type="project" value="InterPro"/>
</dbReference>
<keyword evidence="7" id="KW-0132">Cell division</keyword>
<keyword evidence="13" id="KW-0206">Cytoskeleton</keyword>
<evidence type="ECO:0000256" key="7">
    <source>
        <dbReference type="ARBA" id="ARBA00022618"/>
    </source>
</evidence>
<evidence type="ECO:0000256" key="10">
    <source>
        <dbReference type="ARBA" id="ARBA00022829"/>
    </source>
</evidence>
<keyword evidence="12" id="KW-0175">Coiled coil</keyword>
<evidence type="ECO:0000256" key="17">
    <source>
        <dbReference type="ARBA" id="ARBA00044112"/>
    </source>
</evidence>
<keyword evidence="14" id="KW-0539">Nucleus</keyword>
<comment type="caution">
    <text evidence="20">The sequence shown here is derived from an EMBL/GenBank/DDBJ whole genome shotgun (WGS) entry which is preliminary data.</text>
</comment>
<comment type="similarity">
    <text evidence="4">Belongs to the DASH complex SPC34 family.</text>
</comment>
<keyword evidence="9" id="KW-0498">Mitosis</keyword>
<evidence type="ECO:0000256" key="19">
    <source>
        <dbReference type="SAM" id="MobiDB-lite"/>
    </source>
</evidence>
<evidence type="ECO:0000256" key="4">
    <source>
        <dbReference type="ARBA" id="ARBA00008491"/>
    </source>
</evidence>
<keyword evidence="11" id="KW-0995">Kinetochore</keyword>
<evidence type="ECO:0000256" key="5">
    <source>
        <dbReference type="ARBA" id="ARBA00022454"/>
    </source>
</evidence>